<protein>
    <recommendedName>
        <fullName evidence="4">IrrE N-terminal-like domain-containing protein</fullName>
    </recommendedName>
</protein>
<reference evidence="2 3" key="1">
    <citation type="journal article" date="2009" name="Appl. Environ. Microbiol.">
        <title>Three genomes from the phylum Acidobacteria provide insight into the lifestyles of these microorganisms in soils.</title>
        <authorList>
            <person name="Ward N.L."/>
            <person name="Challacombe J.F."/>
            <person name="Janssen P.H."/>
            <person name="Henrissat B."/>
            <person name="Coutinho P.M."/>
            <person name="Wu M."/>
            <person name="Xie G."/>
            <person name="Haft D.H."/>
            <person name="Sait M."/>
            <person name="Badger J."/>
            <person name="Barabote R.D."/>
            <person name="Bradley B."/>
            <person name="Brettin T.S."/>
            <person name="Brinkac L.M."/>
            <person name="Bruce D."/>
            <person name="Creasy T."/>
            <person name="Daugherty S.C."/>
            <person name="Davidsen T.M."/>
            <person name="DeBoy R.T."/>
            <person name="Detter J.C."/>
            <person name="Dodson R.J."/>
            <person name="Durkin A.S."/>
            <person name="Ganapathy A."/>
            <person name="Gwinn-Giglio M."/>
            <person name="Han C.S."/>
            <person name="Khouri H."/>
            <person name="Kiss H."/>
            <person name="Kothari S.P."/>
            <person name="Madupu R."/>
            <person name="Nelson K.E."/>
            <person name="Nelson W.C."/>
            <person name="Paulsen I."/>
            <person name="Penn K."/>
            <person name="Ren Q."/>
            <person name="Rosovitz M.J."/>
            <person name="Selengut J.D."/>
            <person name="Shrivastava S."/>
            <person name="Sullivan S.A."/>
            <person name="Tapia R."/>
            <person name="Thompson L.S."/>
            <person name="Watkins K.L."/>
            <person name="Yang Q."/>
            <person name="Yu C."/>
            <person name="Zafar N."/>
            <person name="Zhou L."/>
            <person name="Kuske C.R."/>
        </authorList>
    </citation>
    <scope>NUCLEOTIDE SEQUENCE [LARGE SCALE GENOMIC DNA]</scope>
    <source>
        <strain evidence="2 3">Ellin345</strain>
    </source>
</reference>
<evidence type="ECO:0000256" key="1">
    <source>
        <dbReference type="SAM" id="SignalP"/>
    </source>
</evidence>
<dbReference type="STRING" id="204669.Acid345_2906"/>
<sequence length="194" mass="22701">MRISLALWMLALTAVSFAATPKLKIELAHKGPCEQETELQLGRLSSEYDLSKFTITREIRIERCAMAHSKPVLTMNCRFLQNDDLALSQYVHEQGHWVLGRREGEMRSLYEDLTRSFPAIPTEYPKGGFGERDSYFHLAVILLEWQGMEELVGEKRALAEMKWKQGDHYTELYRTVMENREAMEKILRNHDIHW</sequence>
<dbReference type="HOGENOM" id="CLU_118996_0_0_0"/>
<dbReference type="AlphaFoldDB" id="Q1IMJ3"/>
<keyword evidence="1" id="KW-0732">Signal</keyword>
<evidence type="ECO:0008006" key="4">
    <source>
        <dbReference type="Google" id="ProtNLM"/>
    </source>
</evidence>
<accession>Q1IMJ3</accession>
<organism evidence="2 3">
    <name type="scientific">Koribacter versatilis (strain Ellin345)</name>
    <dbReference type="NCBI Taxonomy" id="204669"/>
    <lineage>
        <taxon>Bacteria</taxon>
        <taxon>Pseudomonadati</taxon>
        <taxon>Acidobacteriota</taxon>
        <taxon>Terriglobia</taxon>
        <taxon>Terriglobales</taxon>
        <taxon>Candidatus Korobacteraceae</taxon>
        <taxon>Candidatus Korobacter</taxon>
    </lineage>
</organism>
<feature type="chain" id="PRO_5004191721" description="IrrE N-terminal-like domain-containing protein" evidence="1">
    <location>
        <begin position="19"/>
        <end position="194"/>
    </location>
</feature>
<gene>
    <name evidence="2" type="ordered locus">Acid345_2906</name>
</gene>
<proteinExistence type="predicted"/>
<evidence type="ECO:0000313" key="3">
    <source>
        <dbReference type="Proteomes" id="UP000002432"/>
    </source>
</evidence>
<keyword evidence="3" id="KW-1185">Reference proteome</keyword>
<dbReference type="Proteomes" id="UP000002432">
    <property type="component" value="Chromosome"/>
</dbReference>
<dbReference type="EMBL" id="CP000360">
    <property type="protein sequence ID" value="ABF41907.1"/>
    <property type="molecule type" value="Genomic_DNA"/>
</dbReference>
<dbReference type="RefSeq" id="WP_011523708.1">
    <property type="nucleotide sequence ID" value="NC_008009.1"/>
</dbReference>
<feature type="signal peptide" evidence="1">
    <location>
        <begin position="1"/>
        <end position="18"/>
    </location>
</feature>
<dbReference type="EnsemblBacteria" id="ABF41907">
    <property type="protein sequence ID" value="ABF41907"/>
    <property type="gene ID" value="Acid345_2906"/>
</dbReference>
<dbReference type="OrthoDB" id="5195461at2"/>
<name>Q1IMJ3_KORVE</name>
<evidence type="ECO:0000313" key="2">
    <source>
        <dbReference type="EMBL" id="ABF41907.1"/>
    </source>
</evidence>
<dbReference type="KEGG" id="aba:Acid345_2906"/>